<accession>A0A4Q9PYM9</accession>
<organism evidence="1 2">
    <name type="scientific">Dichomitus squalens</name>
    <dbReference type="NCBI Taxonomy" id="114155"/>
    <lineage>
        <taxon>Eukaryota</taxon>
        <taxon>Fungi</taxon>
        <taxon>Dikarya</taxon>
        <taxon>Basidiomycota</taxon>
        <taxon>Agaricomycotina</taxon>
        <taxon>Agaricomycetes</taxon>
        <taxon>Polyporales</taxon>
        <taxon>Polyporaceae</taxon>
        <taxon>Dichomitus</taxon>
    </lineage>
</organism>
<proteinExistence type="predicted"/>
<evidence type="ECO:0000313" key="2">
    <source>
        <dbReference type="Proteomes" id="UP000292082"/>
    </source>
</evidence>
<protein>
    <submittedName>
        <fullName evidence="1">Uncharacterized protein</fullName>
    </submittedName>
</protein>
<keyword evidence="2" id="KW-1185">Reference proteome</keyword>
<dbReference type="Proteomes" id="UP000292082">
    <property type="component" value="Unassembled WGS sequence"/>
</dbReference>
<dbReference type="AlphaFoldDB" id="A0A4Q9PYM9"/>
<dbReference type="EMBL" id="ML145111">
    <property type="protein sequence ID" value="TBU59690.1"/>
    <property type="molecule type" value="Genomic_DNA"/>
</dbReference>
<reference evidence="1 2" key="1">
    <citation type="submission" date="2019-01" db="EMBL/GenBank/DDBJ databases">
        <title>Draft genome sequences of three monokaryotic isolates of the white-rot basidiomycete fungus Dichomitus squalens.</title>
        <authorList>
            <consortium name="DOE Joint Genome Institute"/>
            <person name="Lopez S.C."/>
            <person name="Andreopoulos B."/>
            <person name="Pangilinan J."/>
            <person name="Lipzen A."/>
            <person name="Riley R."/>
            <person name="Ahrendt S."/>
            <person name="Ng V."/>
            <person name="Barry K."/>
            <person name="Daum C."/>
            <person name="Grigoriev I.V."/>
            <person name="Hilden K.S."/>
            <person name="Makela M.R."/>
            <person name="de Vries R.P."/>
        </authorList>
    </citation>
    <scope>NUCLEOTIDE SEQUENCE [LARGE SCALE GENOMIC DNA]</scope>
    <source>
        <strain evidence="1 2">CBS 464.89</strain>
    </source>
</reference>
<sequence length="157" mass="17811">MAVIRAYSCRAEMEGCRRCSIATMPARIGTLSPISVLFPPKTSAIRLRKRCHARRGQLPSPDSGDTRILGDARDDRSISALLRRSQRSDMLCSKLKPRAGHLGMTGVRYFWSMHPVTALNVFDRSREISFSTSQRRLSIWHSVDHIQRQECKACHKS</sequence>
<gene>
    <name evidence="1" type="ORF">BD310DRAFT_379256</name>
</gene>
<evidence type="ECO:0000313" key="1">
    <source>
        <dbReference type="EMBL" id="TBU59690.1"/>
    </source>
</evidence>
<name>A0A4Q9PYM9_9APHY</name>